<reference evidence="1" key="1">
    <citation type="submission" date="2020-01" db="EMBL/GenBank/DDBJ databases">
        <authorList>
            <person name="Meier V. D."/>
            <person name="Meier V D."/>
        </authorList>
    </citation>
    <scope>NUCLEOTIDE SEQUENCE</scope>
    <source>
        <strain evidence="1">HLG_WM_MAG_06</strain>
    </source>
</reference>
<dbReference type="EMBL" id="CACVAP010000026">
    <property type="protein sequence ID" value="CAA6799756.1"/>
    <property type="molecule type" value="Genomic_DNA"/>
</dbReference>
<accession>A0A6S6RVG3</accession>
<dbReference type="AlphaFoldDB" id="A0A6S6RVG3"/>
<evidence type="ECO:0000313" key="1">
    <source>
        <dbReference type="EMBL" id="CAA6799756.1"/>
    </source>
</evidence>
<name>A0A6S6RVG3_9BACT</name>
<sequence>MKQEHLELVQLDMTVFEIFPLTKGNKTKLCKLVDKEIGVDYEINEDDREYDIVIFDVEEQSEIELIEKFVTDINEKLH</sequence>
<gene>
    <name evidence="1" type="ORF">HELGO_WM11950</name>
</gene>
<organism evidence="1">
    <name type="scientific">uncultured Sulfurovum sp</name>
    <dbReference type="NCBI Taxonomy" id="269237"/>
    <lineage>
        <taxon>Bacteria</taxon>
        <taxon>Pseudomonadati</taxon>
        <taxon>Campylobacterota</taxon>
        <taxon>Epsilonproteobacteria</taxon>
        <taxon>Campylobacterales</taxon>
        <taxon>Sulfurovaceae</taxon>
        <taxon>Sulfurovum</taxon>
        <taxon>environmental samples</taxon>
    </lineage>
</organism>
<protein>
    <submittedName>
        <fullName evidence="1">Uncharacterized protein</fullName>
    </submittedName>
</protein>
<proteinExistence type="predicted"/>